<evidence type="ECO:0000313" key="7">
    <source>
        <dbReference type="EMBL" id="CEM07577.1"/>
    </source>
</evidence>
<sequence>MALPEKHTEKEKEESAPMGRCVHGKTAVFPEELELGEDFVRSKKLYTEVFFVDESETGQGTRRRVLLGMKKRGFKEGMLFGFGGKVEKSDLSIGGAAKREVMEECGLIVSADTDSPAEREGQSESVKEGLNEGSKEDVKESEEKKSKESDLKSDSEVIQLEKVGVVFVRFPEKSLEIHAFRGRLPSRALDREAAPPTEALKSPEKTLASVEEKTVTEESRGCSEKRPSVTQQEPQETEEMRPQWFEEAEVPWDLCLPSVRLWLPLAFSGTRFVCAFRLGKQDEVVWKSIRSGFSAEALLEQQEAAERDPDRRH</sequence>
<proteinExistence type="inferred from homology"/>
<evidence type="ECO:0008006" key="8">
    <source>
        <dbReference type="Google" id="ProtNLM"/>
    </source>
</evidence>
<evidence type="ECO:0000256" key="5">
    <source>
        <dbReference type="ARBA" id="ARBA00022842"/>
    </source>
</evidence>
<keyword evidence="4" id="KW-0378">Hydrolase</keyword>
<dbReference type="PANTHER" id="PTHR43758">
    <property type="entry name" value="7,8-DIHYDRO-8-OXOGUANINE TRIPHOSPHATASE"/>
    <property type="match status" value="1"/>
</dbReference>
<evidence type="ECO:0000256" key="2">
    <source>
        <dbReference type="ARBA" id="ARBA00005582"/>
    </source>
</evidence>
<evidence type="ECO:0000256" key="4">
    <source>
        <dbReference type="ARBA" id="ARBA00022801"/>
    </source>
</evidence>
<comment type="cofactor">
    <cofactor evidence="1">
        <name>Mg(2+)</name>
        <dbReference type="ChEBI" id="CHEBI:18420"/>
    </cofactor>
</comment>
<evidence type="ECO:0000256" key="6">
    <source>
        <dbReference type="SAM" id="MobiDB-lite"/>
    </source>
</evidence>
<feature type="compositionally biased region" description="Basic and acidic residues" evidence="6">
    <location>
        <begin position="210"/>
        <end position="227"/>
    </location>
</feature>
<comment type="similarity">
    <text evidence="2">Belongs to the Nudix hydrolase family.</text>
</comment>
<keyword evidence="3" id="KW-0479">Metal-binding</keyword>
<feature type="region of interest" description="Disordered" evidence="6">
    <location>
        <begin position="188"/>
        <end position="238"/>
    </location>
</feature>
<evidence type="ECO:0000256" key="3">
    <source>
        <dbReference type="ARBA" id="ARBA00022723"/>
    </source>
</evidence>
<protein>
    <recommendedName>
        <fullName evidence="8">Nudix hydrolase domain-containing protein</fullName>
    </recommendedName>
</protein>
<evidence type="ECO:0000256" key="1">
    <source>
        <dbReference type="ARBA" id="ARBA00001946"/>
    </source>
</evidence>
<dbReference type="GO" id="GO:0042262">
    <property type="term" value="P:DNA protection"/>
    <property type="evidence" value="ECO:0007669"/>
    <property type="project" value="TreeGrafter"/>
</dbReference>
<dbReference type="GO" id="GO:0046872">
    <property type="term" value="F:metal ion binding"/>
    <property type="evidence" value="ECO:0007669"/>
    <property type="project" value="UniProtKB-KW"/>
</dbReference>
<feature type="region of interest" description="Disordered" evidence="6">
    <location>
        <begin position="1"/>
        <end position="23"/>
    </location>
</feature>
<organism evidence="7">
    <name type="scientific">Chromera velia CCMP2878</name>
    <dbReference type="NCBI Taxonomy" id="1169474"/>
    <lineage>
        <taxon>Eukaryota</taxon>
        <taxon>Sar</taxon>
        <taxon>Alveolata</taxon>
        <taxon>Colpodellida</taxon>
        <taxon>Chromeraceae</taxon>
        <taxon>Chromera</taxon>
    </lineage>
</organism>
<dbReference type="GO" id="GO:0008413">
    <property type="term" value="F:8-oxo-7,8-dihydroguanosine triphosphate pyrophosphatase activity"/>
    <property type="evidence" value="ECO:0007669"/>
    <property type="project" value="TreeGrafter"/>
</dbReference>
<name>A0A0G4F5G2_9ALVE</name>
<feature type="compositionally biased region" description="Basic and acidic residues" evidence="6">
    <location>
        <begin position="116"/>
        <end position="153"/>
    </location>
</feature>
<feature type="compositionally biased region" description="Basic and acidic residues" evidence="6">
    <location>
        <begin position="1"/>
        <end position="15"/>
    </location>
</feature>
<feature type="region of interest" description="Disordered" evidence="6">
    <location>
        <begin position="110"/>
        <end position="153"/>
    </location>
</feature>
<gene>
    <name evidence="7" type="ORF">Cvel_2767</name>
</gene>
<dbReference type="PANTHER" id="PTHR43758:SF2">
    <property type="entry name" value="OXIDIZED PURINE NUCLEOSIDE TRIPHOSPHATE HYDROLASE"/>
    <property type="match status" value="1"/>
</dbReference>
<dbReference type="GO" id="GO:0005737">
    <property type="term" value="C:cytoplasm"/>
    <property type="evidence" value="ECO:0007669"/>
    <property type="project" value="TreeGrafter"/>
</dbReference>
<keyword evidence="5" id="KW-0460">Magnesium</keyword>
<dbReference type="InterPro" id="IPR015797">
    <property type="entry name" value="NUDIX_hydrolase-like_dom_sf"/>
</dbReference>
<dbReference type="AlphaFoldDB" id="A0A0G4F5G2"/>
<accession>A0A0G4F5G2</accession>
<reference evidence="7" key="1">
    <citation type="submission" date="2014-11" db="EMBL/GenBank/DDBJ databases">
        <authorList>
            <person name="Otto D Thomas"/>
            <person name="Naeem Raeece"/>
        </authorList>
    </citation>
    <scope>NUCLEOTIDE SEQUENCE</scope>
</reference>
<dbReference type="VEuPathDB" id="CryptoDB:Cvel_2767"/>
<dbReference type="SUPFAM" id="SSF55811">
    <property type="entry name" value="Nudix"/>
    <property type="match status" value="1"/>
</dbReference>
<dbReference type="Gene3D" id="3.90.79.10">
    <property type="entry name" value="Nucleoside Triphosphate Pyrophosphohydrolase"/>
    <property type="match status" value="2"/>
</dbReference>
<dbReference type="EMBL" id="CDMZ01000133">
    <property type="protein sequence ID" value="CEM07577.1"/>
    <property type="molecule type" value="Genomic_DNA"/>
</dbReference>